<sequence>MSNVFASYISEVLNIPQKSVNATIKLLDDGATIPFISRYRKEATGMLDEVAVHKIYTKYEACKNLANRKETIIEAIKEKGALTPELLRRIEDTRDSATLEDIYLPFKTRRRTRAQIATERGLEPLAKIIMTQKAESLQQAVSRLTKHNDIFSEQDAIDGACDIVAEWISESEKARSIVRAKFMRNAVISAKVISGKESEGKNYETYFDFSSSLRQCSSHRLLAILRGEKEGILKTSIAIDDDEMITRLNRMFIKDYCTDCCSKLLNCTIKDAYRRLIKPSIITETLAAAKAKADDAAINLFADNARQLLLAPPLGHKRVMAIDPGFRTGCKIVCLDEQGSLLCHDVIFPHPPNNDFHGSAFKVSTLINKFKIEAIAVGNGTAARETEKFLAQARLNISVPVISVNESGASIYSASEIARKEFPNEDITVRGAVSIGRRLIDPLAELVKIDPKSIGVGQYQHDVDQSKLKEALTYTVESCVNTVGVDVNTASCELLSYVSGIGQALASNIVSYRNAHGPFKSRKELMNVPRMGEKAFQQSAGFLRIPNAENILDNTAVHPERYELAHTIATDNGMDIAALVRNETALQQIDITPYITKETGLPTLTDIILELKKPGRDPRLTDKEDANIPQFDQKIKDINDIRPGMELQGIVNNITAFGCFVDIGIHENGLVHISQLSDRFVSNPAEIVNINQHVNTKVIDVDYKRGRIALTMRNVQQP</sequence>
<accession>A0AC61S806</accession>
<evidence type="ECO:0000313" key="2">
    <source>
        <dbReference type="Proteomes" id="UP000305401"/>
    </source>
</evidence>
<organism evidence="1 2">
    <name type="scientific">Muribaculum caecicola</name>
    <dbReference type="NCBI Taxonomy" id="3038144"/>
    <lineage>
        <taxon>Bacteria</taxon>
        <taxon>Pseudomonadati</taxon>
        <taxon>Bacteroidota</taxon>
        <taxon>Bacteroidia</taxon>
        <taxon>Bacteroidales</taxon>
        <taxon>Muribaculaceae</taxon>
        <taxon>Muribaculum</taxon>
    </lineage>
</organism>
<dbReference type="EMBL" id="SSTG01000016">
    <property type="protein sequence ID" value="THG54529.1"/>
    <property type="molecule type" value="Genomic_DNA"/>
</dbReference>
<dbReference type="Proteomes" id="UP000305401">
    <property type="component" value="Unassembled WGS sequence"/>
</dbReference>
<name>A0AC61S806_9BACT</name>
<comment type="caution">
    <text evidence="1">The sequence shown here is derived from an EMBL/GenBank/DDBJ whole genome shotgun (WGS) entry which is preliminary data.</text>
</comment>
<evidence type="ECO:0000313" key="1">
    <source>
        <dbReference type="EMBL" id="THG54529.1"/>
    </source>
</evidence>
<proteinExistence type="predicted"/>
<gene>
    <name evidence="1" type="ORF">E5990_02610</name>
</gene>
<protein>
    <submittedName>
        <fullName evidence="1">RNA-binding transcriptional accessory protein</fullName>
    </submittedName>
</protein>
<reference evidence="1" key="1">
    <citation type="submission" date="2019-04" db="EMBL/GenBank/DDBJ databases">
        <title>Microbes associate with the intestines of laboratory mice.</title>
        <authorList>
            <person name="Navarre W."/>
            <person name="Wong E."/>
            <person name="Huang K.C."/>
            <person name="Tropini C."/>
            <person name="Ng K."/>
            <person name="Yu B."/>
        </authorList>
    </citation>
    <scope>NUCLEOTIDE SEQUENCE</scope>
    <source>
        <strain evidence="1">NM86_A22</strain>
    </source>
</reference>
<keyword evidence="2" id="KW-1185">Reference proteome</keyword>